<dbReference type="AlphaFoldDB" id="A0A7S0F6K0"/>
<dbReference type="PANTHER" id="PTHR45890:SF1">
    <property type="entry name" value="AARF DOMAIN CONTAINING KINASE 2"/>
    <property type="match status" value="1"/>
</dbReference>
<organism evidence="2">
    <name type="scientific">Craspedostauros australis</name>
    <dbReference type="NCBI Taxonomy" id="1486917"/>
    <lineage>
        <taxon>Eukaryota</taxon>
        <taxon>Sar</taxon>
        <taxon>Stramenopiles</taxon>
        <taxon>Ochrophyta</taxon>
        <taxon>Bacillariophyta</taxon>
        <taxon>Bacillariophyceae</taxon>
        <taxon>Bacillariophycidae</taxon>
        <taxon>Naviculales</taxon>
        <taxon>Naviculaceae</taxon>
        <taxon>Craspedostauros</taxon>
    </lineage>
</organism>
<dbReference type="Pfam" id="PF03109">
    <property type="entry name" value="ABC1"/>
    <property type="match status" value="1"/>
</dbReference>
<proteinExistence type="predicted"/>
<reference evidence="2" key="1">
    <citation type="submission" date="2021-01" db="EMBL/GenBank/DDBJ databases">
        <authorList>
            <person name="Corre E."/>
            <person name="Pelletier E."/>
            <person name="Niang G."/>
            <person name="Scheremetjew M."/>
            <person name="Finn R."/>
            <person name="Kale V."/>
            <person name="Holt S."/>
            <person name="Cochrane G."/>
            <person name="Meng A."/>
            <person name="Brown T."/>
            <person name="Cohen L."/>
        </authorList>
    </citation>
    <scope>NUCLEOTIDE SEQUENCE</scope>
    <source>
        <strain evidence="2">CCMP3328</strain>
    </source>
</reference>
<evidence type="ECO:0000313" key="2">
    <source>
        <dbReference type="EMBL" id="CAD8342435.1"/>
    </source>
</evidence>
<name>A0A7S0F6K0_9STRA</name>
<dbReference type="SUPFAM" id="SSF56112">
    <property type="entry name" value="Protein kinase-like (PK-like)"/>
    <property type="match status" value="1"/>
</dbReference>
<gene>
    <name evidence="2" type="ORF">CAUS1442_LOCUS14570</name>
</gene>
<accession>A0A7S0F6K0</accession>
<dbReference type="PANTHER" id="PTHR45890">
    <property type="entry name" value="AARF DOMAIN CONTAINING KINASE 2 (PREDICTED)"/>
    <property type="match status" value="1"/>
</dbReference>
<dbReference type="InterPro" id="IPR004147">
    <property type="entry name" value="ABC1_dom"/>
</dbReference>
<sequence length="320" mass="36490">MAAQAHLQVEAYHLEVLNHNFRDWDHVRFPQPFFASSTVIIETFEPGRIITEIIDRFDSQAATLEDDTRGYDLMPLELSKFLLTSGLAVYMKMLLVDNLMHADLHPGNIMFDLGPVSQTSKQQAITLVDAGMVAQLSDAESANFIGLIICLGEGDGRRAAEFALKFSSNNQNMEPKRREAFIDGMEAMFAVKCRGYGTNVNAGNVLRGVLSLINDHHIRIEANYATLVINVLCIESMGHSLCPSYNLLDASKPLLRTYQRICFEKDGLTPRRDPRFLKKVRQIMPIMYRRKDRRDAIFFKKIENQRRAKAFADRQKEMQK</sequence>
<dbReference type="InterPro" id="IPR011009">
    <property type="entry name" value="Kinase-like_dom_sf"/>
</dbReference>
<protein>
    <recommendedName>
        <fullName evidence="1">ABC1 atypical kinase-like domain-containing protein</fullName>
    </recommendedName>
</protein>
<feature type="domain" description="ABC1 atypical kinase-like" evidence="1">
    <location>
        <begin position="8"/>
        <end position="161"/>
    </location>
</feature>
<evidence type="ECO:0000259" key="1">
    <source>
        <dbReference type="Pfam" id="PF03109"/>
    </source>
</evidence>
<dbReference type="InterPro" id="IPR052402">
    <property type="entry name" value="ADCK_kinase"/>
</dbReference>
<dbReference type="EMBL" id="HBEF01023539">
    <property type="protein sequence ID" value="CAD8342435.1"/>
    <property type="molecule type" value="Transcribed_RNA"/>
</dbReference>